<evidence type="ECO:0000256" key="1">
    <source>
        <dbReference type="SAM" id="MobiDB-lite"/>
    </source>
</evidence>
<keyword evidence="2" id="KW-0472">Membrane</keyword>
<proteinExistence type="predicted"/>
<evidence type="ECO:0000256" key="2">
    <source>
        <dbReference type="SAM" id="Phobius"/>
    </source>
</evidence>
<name>A0A834Z0N3_TETSI</name>
<feature type="domain" description="Fungal lipase-type" evidence="3">
    <location>
        <begin position="211"/>
        <end position="373"/>
    </location>
</feature>
<evidence type="ECO:0000313" key="5">
    <source>
        <dbReference type="Proteomes" id="UP000655225"/>
    </source>
</evidence>
<dbReference type="Gene3D" id="3.40.50.1820">
    <property type="entry name" value="alpha/beta hydrolase"/>
    <property type="match status" value="1"/>
</dbReference>
<dbReference type="GO" id="GO:0004806">
    <property type="term" value="F:triacylglycerol lipase activity"/>
    <property type="evidence" value="ECO:0007669"/>
    <property type="project" value="InterPro"/>
</dbReference>
<dbReference type="PANTHER" id="PTHR46086:SF17">
    <property type="entry name" value="ALPHA_BETA-HYDROLASES SUPERFAMILY PROTEIN"/>
    <property type="match status" value="1"/>
</dbReference>
<protein>
    <recommendedName>
        <fullName evidence="3">Fungal lipase-type domain-containing protein</fullName>
    </recommendedName>
</protein>
<dbReference type="InterPro" id="IPR044819">
    <property type="entry name" value="OBL-like"/>
</dbReference>
<evidence type="ECO:0000259" key="3">
    <source>
        <dbReference type="Pfam" id="PF01764"/>
    </source>
</evidence>
<keyword evidence="2" id="KW-0812">Transmembrane</keyword>
<dbReference type="SUPFAM" id="SSF53474">
    <property type="entry name" value="alpha/beta-Hydrolases"/>
    <property type="match status" value="1"/>
</dbReference>
<sequence length="394" mass="44836">MASSNSPGYLIYDLKTLSFSNILSILFYPGVFLSYEFVSSNLPDPKFKSFYFRLMMAVTFTIQKLLLRFGSNLESVGNKIEYTLNLLWLNGGVICLFINYIRGSVKNPEQGTATFRSIVSHIDERTNLKEASPNHGETVTIGTVGMIETLDLCTITAKLAYENKAYVENVVRNQWKMHFVEFYDSFNVALQDWATQSFIFCDREEDAQLIVVAFRGTEAFNANDWLTDFDISSFEIREVGNVHHGFMQALGMQDDKVYEAGWPKNLRGDEENRKFAYYAIREKLRTLLERNKNAKILVTGHSLGGALAILFPCLLVLHQEDTILNSLTDVYTFGQPRVGDASFGNYMKKHFIENHIRYKRVVYRYDIVPRLPLRSPSSTSPTLEAASTTPVGTT</sequence>
<dbReference type="InterPro" id="IPR002921">
    <property type="entry name" value="Fungal_lipase-type"/>
</dbReference>
<dbReference type="Proteomes" id="UP000655225">
    <property type="component" value="Unassembled WGS sequence"/>
</dbReference>
<feature type="transmembrane region" description="Helical" evidence="2">
    <location>
        <begin position="82"/>
        <end position="101"/>
    </location>
</feature>
<reference evidence="4 5" key="1">
    <citation type="submission" date="2020-04" db="EMBL/GenBank/DDBJ databases">
        <title>Plant Genome Project.</title>
        <authorList>
            <person name="Zhang R.-G."/>
        </authorList>
    </citation>
    <scope>NUCLEOTIDE SEQUENCE [LARGE SCALE GENOMIC DNA]</scope>
    <source>
        <strain evidence="4">YNK0</strain>
        <tissue evidence="4">Leaf</tissue>
    </source>
</reference>
<dbReference type="OrthoDB" id="438440at2759"/>
<dbReference type="PANTHER" id="PTHR46086">
    <property type="entry name" value="ALPHA/BETA-HYDROLASES SUPERFAMILY PROTEIN"/>
    <property type="match status" value="1"/>
</dbReference>
<feature type="region of interest" description="Disordered" evidence="1">
    <location>
        <begin position="375"/>
        <end position="394"/>
    </location>
</feature>
<evidence type="ECO:0000313" key="4">
    <source>
        <dbReference type="EMBL" id="KAF8398834.1"/>
    </source>
</evidence>
<feature type="transmembrane region" description="Helical" evidence="2">
    <location>
        <begin position="50"/>
        <end position="70"/>
    </location>
</feature>
<dbReference type="OMA" id="FYIRESD"/>
<organism evidence="4 5">
    <name type="scientific">Tetracentron sinense</name>
    <name type="common">Spur-leaf</name>
    <dbReference type="NCBI Taxonomy" id="13715"/>
    <lineage>
        <taxon>Eukaryota</taxon>
        <taxon>Viridiplantae</taxon>
        <taxon>Streptophyta</taxon>
        <taxon>Embryophyta</taxon>
        <taxon>Tracheophyta</taxon>
        <taxon>Spermatophyta</taxon>
        <taxon>Magnoliopsida</taxon>
        <taxon>Trochodendrales</taxon>
        <taxon>Trochodendraceae</taxon>
        <taxon>Tetracentron</taxon>
    </lineage>
</organism>
<dbReference type="AlphaFoldDB" id="A0A834Z0N3"/>
<feature type="compositionally biased region" description="Polar residues" evidence="1">
    <location>
        <begin position="385"/>
        <end position="394"/>
    </location>
</feature>
<dbReference type="EMBL" id="JABCRI010000010">
    <property type="protein sequence ID" value="KAF8398834.1"/>
    <property type="molecule type" value="Genomic_DNA"/>
</dbReference>
<keyword evidence="5" id="KW-1185">Reference proteome</keyword>
<keyword evidence="2" id="KW-1133">Transmembrane helix</keyword>
<gene>
    <name evidence="4" type="ORF">HHK36_014697</name>
</gene>
<accession>A0A834Z0N3</accession>
<dbReference type="Pfam" id="PF01764">
    <property type="entry name" value="Lipase_3"/>
    <property type="match status" value="1"/>
</dbReference>
<feature type="transmembrane region" description="Helical" evidence="2">
    <location>
        <begin position="20"/>
        <end position="38"/>
    </location>
</feature>
<comment type="caution">
    <text evidence="4">The sequence shown here is derived from an EMBL/GenBank/DDBJ whole genome shotgun (WGS) entry which is preliminary data.</text>
</comment>
<dbReference type="GO" id="GO:0006629">
    <property type="term" value="P:lipid metabolic process"/>
    <property type="evidence" value="ECO:0007669"/>
    <property type="project" value="InterPro"/>
</dbReference>
<dbReference type="CDD" id="cd00519">
    <property type="entry name" value="Lipase_3"/>
    <property type="match status" value="1"/>
</dbReference>
<dbReference type="InterPro" id="IPR029058">
    <property type="entry name" value="AB_hydrolase_fold"/>
</dbReference>